<dbReference type="GO" id="GO:0005576">
    <property type="term" value="C:extracellular region"/>
    <property type="evidence" value="ECO:0007669"/>
    <property type="project" value="UniProtKB-SubCell"/>
</dbReference>
<dbReference type="STRING" id="428993.SAMN06296058_0496"/>
<gene>
    <name evidence="4" type="ORF">SAMN06296058_0496</name>
</gene>
<accession>A0A1T5J3L2</accession>
<sequence>MLKDLSKKLFYASGLLGLYHRVRNADSLTVVMFHRTLSPDDPRWQTCDPDYTLATGWLAESLRFFKKHYSVVSLAQVLASRRHGTPLPPRALLITFDDGWADNADYALPALQQAGLPALLFVVADAVGTRQPFFQERLIAALRRKAITVRQLADALQPHLADGWRPQGESMADLRQVIARLEGLPAATRQTLLAPFMEALDDGLRHMVDVDELQRLEAGGVALGLHGKTHSPMKHAEDLDAELGGARASLAATLGQAQPSAESMSFPHGSYDDAIAQKAREAGYELVFTSVPVLNPAKRGVGWLLGRTGFETDTVVDRSGRFRPDLLALYLFRRGTKRLAA</sequence>
<dbReference type="InterPro" id="IPR011330">
    <property type="entry name" value="Glyco_hydro/deAcase_b/a-brl"/>
</dbReference>
<comment type="subcellular location">
    <subcellularLocation>
        <location evidence="1">Secreted</location>
    </subcellularLocation>
</comment>
<evidence type="ECO:0000313" key="5">
    <source>
        <dbReference type="Proteomes" id="UP000190341"/>
    </source>
</evidence>
<feature type="domain" description="NodB homology" evidence="3">
    <location>
        <begin position="87"/>
        <end position="286"/>
    </location>
</feature>
<dbReference type="CDD" id="cd10918">
    <property type="entry name" value="CE4_NodB_like_5s_6s"/>
    <property type="match status" value="1"/>
</dbReference>
<dbReference type="Gene3D" id="3.20.20.370">
    <property type="entry name" value="Glycoside hydrolase/deacetylase"/>
    <property type="match status" value="1"/>
</dbReference>
<reference evidence="4 5" key="1">
    <citation type="submission" date="2017-02" db="EMBL/GenBank/DDBJ databases">
        <authorList>
            <person name="Peterson S.W."/>
        </authorList>
    </citation>
    <scope>NUCLEOTIDE SEQUENCE [LARGE SCALE GENOMIC DNA]</scope>
    <source>
        <strain evidence="4 5">P15</strain>
    </source>
</reference>
<dbReference type="SUPFAM" id="SSF88713">
    <property type="entry name" value="Glycoside hydrolase/deacetylase"/>
    <property type="match status" value="1"/>
</dbReference>
<evidence type="ECO:0000313" key="4">
    <source>
        <dbReference type="EMBL" id="SKC45966.1"/>
    </source>
</evidence>
<proteinExistence type="predicted"/>
<evidence type="ECO:0000256" key="1">
    <source>
        <dbReference type="ARBA" id="ARBA00004613"/>
    </source>
</evidence>
<name>A0A1T5J3L2_9GAMM</name>
<dbReference type="EMBL" id="FUZV01000001">
    <property type="protein sequence ID" value="SKC45966.1"/>
    <property type="molecule type" value="Genomic_DNA"/>
</dbReference>
<keyword evidence="5" id="KW-1185">Reference proteome</keyword>
<dbReference type="GO" id="GO:0005975">
    <property type="term" value="P:carbohydrate metabolic process"/>
    <property type="evidence" value="ECO:0007669"/>
    <property type="project" value="InterPro"/>
</dbReference>
<dbReference type="Proteomes" id="UP000190341">
    <property type="component" value="Unassembled WGS sequence"/>
</dbReference>
<evidence type="ECO:0000256" key="2">
    <source>
        <dbReference type="ARBA" id="ARBA00022729"/>
    </source>
</evidence>
<evidence type="ECO:0000259" key="3">
    <source>
        <dbReference type="Pfam" id="PF01522"/>
    </source>
</evidence>
<dbReference type="PANTHER" id="PTHR34216">
    <property type="match status" value="1"/>
</dbReference>
<keyword evidence="2" id="KW-0732">Signal</keyword>
<dbReference type="PANTHER" id="PTHR34216:SF3">
    <property type="entry name" value="POLY-BETA-1,6-N-ACETYL-D-GLUCOSAMINE N-DEACETYLASE"/>
    <property type="match status" value="1"/>
</dbReference>
<dbReference type="GO" id="GO:0016810">
    <property type="term" value="F:hydrolase activity, acting on carbon-nitrogen (but not peptide) bonds"/>
    <property type="evidence" value="ECO:0007669"/>
    <property type="project" value="InterPro"/>
</dbReference>
<dbReference type="AlphaFoldDB" id="A0A1T5J3L2"/>
<organism evidence="4 5">
    <name type="scientific">Pseudoxanthomonas indica</name>
    <dbReference type="NCBI Taxonomy" id="428993"/>
    <lineage>
        <taxon>Bacteria</taxon>
        <taxon>Pseudomonadati</taxon>
        <taxon>Pseudomonadota</taxon>
        <taxon>Gammaproteobacteria</taxon>
        <taxon>Lysobacterales</taxon>
        <taxon>Lysobacteraceae</taxon>
        <taxon>Pseudoxanthomonas</taxon>
    </lineage>
</organism>
<dbReference type="InterPro" id="IPR051398">
    <property type="entry name" value="Polysacch_Deacetylase"/>
</dbReference>
<dbReference type="Pfam" id="PF01522">
    <property type="entry name" value="Polysacc_deac_1"/>
    <property type="match status" value="1"/>
</dbReference>
<dbReference type="InterPro" id="IPR002509">
    <property type="entry name" value="NODB_dom"/>
</dbReference>
<protein>
    <submittedName>
        <fullName evidence="4">Polysaccharide deacetylase</fullName>
    </submittedName>
</protein>
<dbReference type="RefSeq" id="WP_176140759.1">
    <property type="nucleotide sequence ID" value="NZ_BMCL01000003.1"/>
</dbReference>